<dbReference type="EMBL" id="UOEP01000170">
    <property type="protein sequence ID" value="VAW22348.1"/>
    <property type="molecule type" value="Genomic_DNA"/>
</dbReference>
<name>A0A3B0TWF4_9ZZZZ</name>
<accession>A0A3B0TWF4</accession>
<evidence type="ECO:0008006" key="2">
    <source>
        <dbReference type="Google" id="ProtNLM"/>
    </source>
</evidence>
<dbReference type="AlphaFoldDB" id="A0A3B0TWF4"/>
<gene>
    <name evidence="1" type="ORF">MNBD_BACTEROID01-2840</name>
</gene>
<proteinExistence type="predicted"/>
<sequence>MKNKNLLLLIVFIFAFGIQAIAQGGHKRPDWDRFRAEKISFITQKLDLTPDEAQRFWPVYNLFDKEKMEVLAKRRKLERLVQNGNGNYSEKEIRGLTYQVVQTFQDEAGLVKEYNEKFLEVLPPEKVLRLYQTENQFRMYMLKRFRMRGKGDL</sequence>
<organism evidence="1">
    <name type="scientific">hydrothermal vent metagenome</name>
    <dbReference type="NCBI Taxonomy" id="652676"/>
    <lineage>
        <taxon>unclassified sequences</taxon>
        <taxon>metagenomes</taxon>
        <taxon>ecological metagenomes</taxon>
    </lineage>
</organism>
<evidence type="ECO:0000313" key="1">
    <source>
        <dbReference type="EMBL" id="VAW22348.1"/>
    </source>
</evidence>
<protein>
    <recommendedName>
        <fullName evidence="2">Sensor of ECF-type sigma factor</fullName>
    </recommendedName>
</protein>
<reference evidence="1" key="1">
    <citation type="submission" date="2018-06" db="EMBL/GenBank/DDBJ databases">
        <authorList>
            <person name="Zhirakovskaya E."/>
        </authorList>
    </citation>
    <scope>NUCLEOTIDE SEQUENCE</scope>
</reference>